<dbReference type="InterPro" id="IPR040582">
    <property type="entry name" value="OB_MalK-like"/>
</dbReference>
<dbReference type="InterPro" id="IPR012340">
    <property type="entry name" value="NA-bd_OB-fold"/>
</dbReference>
<dbReference type="InterPro" id="IPR003439">
    <property type="entry name" value="ABC_transporter-like_ATP-bd"/>
</dbReference>
<evidence type="ECO:0000256" key="2">
    <source>
        <dbReference type="ARBA" id="ARBA00022741"/>
    </source>
</evidence>
<dbReference type="RefSeq" id="WP_022550299.1">
    <property type="nucleotide sequence ID" value="NZ_LK391965.1"/>
</dbReference>
<dbReference type="InterPro" id="IPR027417">
    <property type="entry name" value="P-loop_NTPase"/>
</dbReference>
<feature type="domain" description="ABC transporter" evidence="4">
    <location>
        <begin position="4"/>
        <end position="234"/>
    </location>
</feature>
<dbReference type="Gene3D" id="2.40.50.100">
    <property type="match status" value="1"/>
</dbReference>
<evidence type="ECO:0000256" key="1">
    <source>
        <dbReference type="ARBA" id="ARBA00022448"/>
    </source>
</evidence>
<dbReference type="InterPro" id="IPR047641">
    <property type="entry name" value="ABC_transpr_MalK/UgpC-like"/>
</dbReference>
<dbReference type="GO" id="GO:0140359">
    <property type="term" value="F:ABC-type transporter activity"/>
    <property type="evidence" value="ECO:0007669"/>
    <property type="project" value="InterPro"/>
</dbReference>
<dbReference type="FunFam" id="3.40.50.300:FF:000042">
    <property type="entry name" value="Maltose/maltodextrin ABC transporter, ATP-binding protein"/>
    <property type="match status" value="1"/>
</dbReference>
<dbReference type="EMBL" id="CAOF01000194">
    <property type="protein sequence ID" value="CCO50079.1"/>
    <property type="molecule type" value="Genomic_DNA"/>
</dbReference>
<dbReference type="GO" id="GO:0016887">
    <property type="term" value="F:ATP hydrolysis activity"/>
    <property type="evidence" value="ECO:0007669"/>
    <property type="project" value="InterPro"/>
</dbReference>
<accession>A0AAV2VZP8</accession>
<dbReference type="PANTHER" id="PTHR43875:SF1">
    <property type="entry name" value="OSMOPROTECTIVE COMPOUNDS UPTAKE ATP-BINDING PROTEIN GGTA"/>
    <property type="match status" value="1"/>
</dbReference>
<dbReference type="SUPFAM" id="SSF50331">
    <property type="entry name" value="MOP-like"/>
    <property type="match status" value="1"/>
</dbReference>
<name>A0AAV2VZP8_9VIBR</name>
<dbReference type="InterPro" id="IPR008995">
    <property type="entry name" value="Mo/tungstate-bd_C_term_dom"/>
</dbReference>
<comment type="caution">
    <text evidence="5">The sequence shown here is derived from an EMBL/GenBank/DDBJ whole genome shotgun (WGS) entry which is preliminary data.</text>
</comment>
<dbReference type="Gene3D" id="2.40.50.140">
    <property type="entry name" value="Nucleic acid-binding proteins"/>
    <property type="match status" value="1"/>
</dbReference>
<gene>
    <name evidence="5" type="primary">msmX</name>
    <name evidence="5" type="ORF">VIBNISOn1_970102</name>
</gene>
<dbReference type="PANTHER" id="PTHR43875">
    <property type="entry name" value="MALTODEXTRIN IMPORT ATP-BINDING PROTEIN MSMX"/>
    <property type="match status" value="1"/>
</dbReference>
<dbReference type="GeneID" id="97541641"/>
<evidence type="ECO:0000313" key="6">
    <source>
        <dbReference type="Proteomes" id="UP000018211"/>
    </source>
</evidence>
<dbReference type="SMART" id="SM00382">
    <property type="entry name" value="AAA"/>
    <property type="match status" value="1"/>
</dbReference>
<dbReference type="EC" id="3.6.3.-" evidence="5"/>
<evidence type="ECO:0000256" key="3">
    <source>
        <dbReference type="ARBA" id="ARBA00022840"/>
    </source>
</evidence>
<dbReference type="Proteomes" id="UP000018211">
    <property type="component" value="Unassembled WGS sequence"/>
</dbReference>
<sequence>MASVTFKNVKKDYSGTQVVKGFDLEIQDGEFVVLLGSSGCGKSTTLRMVAGLEDISSGEIFLDDVCINDVDPKDRDLAMVFQSYALYPHMSVYDNIAFSLKLKKMPKDKIDQRVEWAADLLELTPLLDRKPKALSGGQRQRVAMGRAMVRTPKLFLFDEPLSNLDAKLRAQMRAEIKGLHRELETTTIYVTHDQVEAMTLADRIVIMEKGVIAQIGSPKEVFNRPVNKFVAGFIGNPSMNMIDTSVSDSEGKASLALNGGSIQIPEQFDQVTAGNQVTLGIRPTDIHLKPEFVGHDNHVSVKCKLVDYELLGASMLIRAEIGDQPLSLEVPADDDFSPDEDFFTGYLDLNSIHLFDAEKGQTLRR</sequence>
<dbReference type="GO" id="GO:0055052">
    <property type="term" value="C:ATP-binding cassette (ABC) transporter complex, substrate-binding subunit-containing"/>
    <property type="evidence" value="ECO:0007669"/>
    <property type="project" value="TreeGrafter"/>
</dbReference>
<dbReference type="SUPFAM" id="SSF52540">
    <property type="entry name" value="P-loop containing nucleoside triphosphate hydrolases"/>
    <property type="match status" value="1"/>
</dbReference>
<keyword evidence="2" id="KW-0547">Nucleotide-binding</keyword>
<dbReference type="PROSITE" id="PS50893">
    <property type="entry name" value="ABC_TRANSPORTER_2"/>
    <property type="match status" value="1"/>
</dbReference>
<dbReference type="InterPro" id="IPR003593">
    <property type="entry name" value="AAA+_ATPase"/>
</dbReference>
<dbReference type="Pfam" id="PF00005">
    <property type="entry name" value="ABC_tran"/>
    <property type="match status" value="1"/>
</dbReference>
<keyword evidence="5" id="KW-0378">Hydrolase</keyword>
<dbReference type="GO" id="GO:0005524">
    <property type="term" value="F:ATP binding"/>
    <property type="evidence" value="ECO:0007669"/>
    <property type="project" value="UniProtKB-KW"/>
</dbReference>
<dbReference type="CDD" id="cd03301">
    <property type="entry name" value="ABC_MalK_N"/>
    <property type="match status" value="1"/>
</dbReference>
<dbReference type="AlphaFoldDB" id="A0AAV2VZP8"/>
<evidence type="ECO:0000313" key="5">
    <source>
        <dbReference type="EMBL" id="CCO50079.1"/>
    </source>
</evidence>
<dbReference type="PROSITE" id="PS00211">
    <property type="entry name" value="ABC_TRANSPORTER_1"/>
    <property type="match status" value="1"/>
</dbReference>
<evidence type="ECO:0000259" key="4">
    <source>
        <dbReference type="PROSITE" id="PS50893"/>
    </source>
</evidence>
<reference evidence="5 6" key="1">
    <citation type="journal article" date="2013" name="ISME J.">
        <title>Comparative genomics of pathogenic lineages of Vibrio nigripulchritudo identifies virulence-associated traits.</title>
        <authorList>
            <person name="Goudenege D."/>
            <person name="Labreuche Y."/>
            <person name="Krin E."/>
            <person name="Ansquer D."/>
            <person name="Mangenot S."/>
            <person name="Calteau A."/>
            <person name="Medigue C."/>
            <person name="Mazel D."/>
            <person name="Polz M.F."/>
            <person name="Le Roux F."/>
        </authorList>
    </citation>
    <scope>NUCLEOTIDE SEQUENCE [LARGE SCALE GENOMIC DNA]</scope>
    <source>
        <strain evidence="5 6">SOn1</strain>
    </source>
</reference>
<protein>
    <submittedName>
        <fullName evidence="5">Maltodextrin import ATP-binding protein msmX</fullName>
        <ecNumber evidence="5">3.6.3.-</ecNumber>
    </submittedName>
</protein>
<dbReference type="Pfam" id="PF17912">
    <property type="entry name" value="OB_MalK"/>
    <property type="match status" value="1"/>
</dbReference>
<organism evidence="5 6">
    <name type="scientific">Vibrio nigripulchritudo SOn1</name>
    <dbReference type="NCBI Taxonomy" id="1238450"/>
    <lineage>
        <taxon>Bacteria</taxon>
        <taxon>Pseudomonadati</taxon>
        <taxon>Pseudomonadota</taxon>
        <taxon>Gammaproteobacteria</taxon>
        <taxon>Vibrionales</taxon>
        <taxon>Vibrionaceae</taxon>
        <taxon>Vibrio</taxon>
    </lineage>
</organism>
<dbReference type="GO" id="GO:0008643">
    <property type="term" value="P:carbohydrate transport"/>
    <property type="evidence" value="ECO:0007669"/>
    <property type="project" value="InterPro"/>
</dbReference>
<dbReference type="InterPro" id="IPR015855">
    <property type="entry name" value="ABC_transpr_MalK-like"/>
</dbReference>
<dbReference type="NCBIfam" id="NF008653">
    <property type="entry name" value="PRK11650.1"/>
    <property type="match status" value="1"/>
</dbReference>
<dbReference type="InterPro" id="IPR017871">
    <property type="entry name" value="ABC_transporter-like_CS"/>
</dbReference>
<proteinExistence type="predicted"/>
<dbReference type="Gene3D" id="3.40.50.300">
    <property type="entry name" value="P-loop containing nucleotide triphosphate hydrolases"/>
    <property type="match status" value="1"/>
</dbReference>
<keyword evidence="1" id="KW-0813">Transport</keyword>
<keyword evidence="3 5" id="KW-0067">ATP-binding</keyword>